<dbReference type="Pfam" id="PF07669">
    <property type="entry name" value="Eco57I"/>
    <property type="match status" value="1"/>
</dbReference>
<gene>
    <name evidence="7" type="ORF">CLV98_103397</name>
</gene>
<dbReference type="EMBL" id="QGDT01000003">
    <property type="protein sequence ID" value="PWJ59024.1"/>
    <property type="molecule type" value="Genomic_DNA"/>
</dbReference>
<feature type="domain" description="Type II methyltransferase M.TaqI-like" evidence="6">
    <location>
        <begin position="111"/>
        <end position="213"/>
    </location>
</feature>
<evidence type="ECO:0000313" key="8">
    <source>
        <dbReference type="Proteomes" id="UP000245880"/>
    </source>
</evidence>
<dbReference type="GO" id="GO:0032259">
    <property type="term" value="P:methylation"/>
    <property type="evidence" value="ECO:0007669"/>
    <property type="project" value="UniProtKB-KW"/>
</dbReference>
<dbReference type="AlphaFoldDB" id="A0A316APG2"/>
<dbReference type="GO" id="GO:0003676">
    <property type="term" value="F:nucleic acid binding"/>
    <property type="evidence" value="ECO:0007669"/>
    <property type="project" value="InterPro"/>
</dbReference>
<accession>A0A316APG2</accession>
<protein>
    <recommendedName>
        <fullName evidence="1">site-specific DNA-methyltransferase (adenine-specific)</fullName>
        <ecNumber evidence="1">2.1.1.72</ecNumber>
    </recommendedName>
</protein>
<dbReference type="CDD" id="cd02440">
    <property type="entry name" value="AdoMet_MTases"/>
    <property type="match status" value="1"/>
</dbReference>
<name>A0A316APG2_9BACT</name>
<dbReference type="OrthoDB" id="32195at2"/>
<keyword evidence="3" id="KW-0808">Transferase</keyword>
<dbReference type="GO" id="GO:0009007">
    <property type="term" value="F:site-specific DNA-methyltransferase (adenine-specific) activity"/>
    <property type="evidence" value="ECO:0007669"/>
    <property type="project" value="UniProtKB-EC"/>
</dbReference>
<dbReference type="EC" id="2.1.1.72" evidence="1"/>
<comment type="caution">
    <text evidence="7">The sequence shown here is derived from an EMBL/GenBank/DDBJ whole genome shotgun (WGS) entry which is preliminary data.</text>
</comment>
<dbReference type="SUPFAM" id="SSF53335">
    <property type="entry name" value="S-adenosyl-L-methionine-dependent methyltransferases"/>
    <property type="match status" value="1"/>
</dbReference>
<dbReference type="PANTHER" id="PTHR33841:SF1">
    <property type="entry name" value="DNA METHYLTRANSFERASE A"/>
    <property type="match status" value="1"/>
</dbReference>
<evidence type="ECO:0000256" key="5">
    <source>
        <dbReference type="ARBA" id="ARBA00047942"/>
    </source>
</evidence>
<organism evidence="7 8">
    <name type="scientific">Dyadobacter jejuensis</name>
    <dbReference type="NCBI Taxonomy" id="1082580"/>
    <lineage>
        <taxon>Bacteria</taxon>
        <taxon>Pseudomonadati</taxon>
        <taxon>Bacteroidota</taxon>
        <taxon>Cytophagia</taxon>
        <taxon>Cytophagales</taxon>
        <taxon>Spirosomataceae</taxon>
        <taxon>Dyadobacter</taxon>
    </lineage>
</organism>
<evidence type="ECO:0000256" key="1">
    <source>
        <dbReference type="ARBA" id="ARBA00011900"/>
    </source>
</evidence>
<evidence type="ECO:0000259" key="6">
    <source>
        <dbReference type="Pfam" id="PF07669"/>
    </source>
</evidence>
<comment type="catalytic activity">
    <reaction evidence="5">
        <text>a 2'-deoxyadenosine in DNA + S-adenosyl-L-methionine = an N(6)-methyl-2'-deoxyadenosine in DNA + S-adenosyl-L-homocysteine + H(+)</text>
        <dbReference type="Rhea" id="RHEA:15197"/>
        <dbReference type="Rhea" id="RHEA-COMP:12418"/>
        <dbReference type="Rhea" id="RHEA-COMP:12419"/>
        <dbReference type="ChEBI" id="CHEBI:15378"/>
        <dbReference type="ChEBI" id="CHEBI:57856"/>
        <dbReference type="ChEBI" id="CHEBI:59789"/>
        <dbReference type="ChEBI" id="CHEBI:90615"/>
        <dbReference type="ChEBI" id="CHEBI:90616"/>
        <dbReference type="EC" id="2.1.1.72"/>
    </reaction>
</comment>
<proteinExistence type="predicted"/>
<evidence type="ECO:0000313" key="7">
    <source>
        <dbReference type="EMBL" id="PWJ59024.1"/>
    </source>
</evidence>
<sequence length="490" mass="55332">MTSQKSTCKKLGQFYTPDHIVDKILTDSGVFWADSHKLILDPACGDGRFLIPIVKNLLLTSPPKTIPLLLQSIHGWDIDPDAIASCRLNLDKLIEPYHLAVDWNLSVGDALEAPDKGLRFDYIIGNPPYVRVQNLSASQKKTIRSFSLCQSGSTDLYIAFFELAMRLLTESGTCTYITPNAYFKNDSGKKLRNYFVQTKCLSKITDYGSIKLFKNANVFTAITTFGRQAQRNFTYEYLKTPFQIATKSINFASLDPLKPWSLDSAPLPAAPKGIRLGEICTISAGITTLSNELYIVKVLDIAGHLAMVENGLGQRIAIEKRLIRPIIKASQLKTDRDPIAESIIFPYEADPSGKQRIIPEWKLKSELPFTYNYFCNNRSTLISRDNGKTNKVAWYAFGRSQALNTSFGKKIIFAPLNIRPNFILHHRPECTLYSGYFIKSSRPYDALLKELNSARMQEYIDLRAPKYQGGYRGYSKRILEDFIISNPDLL</sequence>
<dbReference type="PANTHER" id="PTHR33841">
    <property type="entry name" value="DNA METHYLTRANSFERASE YEEA-RELATED"/>
    <property type="match status" value="1"/>
</dbReference>
<keyword evidence="8" id="KW-1185">Reference proteome</keyword>
<dbReference type="GO" id="GO:0006304">
    <property type="term" value="P:DNA modification"/>
    <property type="evidence" value="ECO:0007669"/>
    <property type="project" value="InterPro"/>
</dbReference>
<dbReference type="InterPro" id="IPR011639">
    <property type="entry name" value="MethylTrfase_TaqI-like_dom"/>
</dbReference>
<dbReference type="RefSeq" id="WP_109673928.1">
    <property type="nucleotide sequence ID" value="NZ_QGDT01000003.1"/>
</dbReference>
<dbReference type="Gene3D" id="3.40.50.150">
    <property type="entry name" value="Vaccinia Virus protein VP39"/>
    <property type="match status" value="1"/>
</dbReference>
<dbReference type="InterPro" id="IPR029063">
    <property type="entry name" value="SAM-dependent_MTases_sf"/>
</dbReference>
<dbReference type="InterPro" id="IPR002052">
    <property type="entry name" value="DNA_methylase_N6_adenine_CS"/>
</dbReference>
<dbReference type="PROSITE" id="PS00092">
    <property type="entry name" value="N6_MTASE"/>
    <property type="match status" value="1"/>
</dbReference>
<keyword evidence="2 7" id="KW-0489">Methyltransferase</keyword>
<evidence type="ECO:0000256" key="3">
    <source>
        <dbReference type="ARBA" id="ARBA00022679"/>
    </source>
</evidence>
<keyword evidence="4" id="KW-0949">S-adenosyl-L-methionine</keyword>
<dbReference type="InterPro" id="IPR050953">
    <property type="entry name" value="N4_N6_ade-DNA_methylase"/>
</dbReference>
<dbReference type="Proteomes" id="UP000245880">
    <property type="component" value="Unassembled WGS sequence"/>
</dbReference>
<reference evidence="7 8" key="1">
    <citation type="submission" date="2018-03" db="EMBL/GenBank/DDBJ databases">
        <title>Genomic Encyclopedia of Archaeal and Bacterial Type Strains, Phase II (KMG-II): from individual species to whole genera.</title>
        <authorList>
            <person name="Goeker M."/>
        </authorList>
    </citation>
    <scope>NUCLEOTIDE SEQUENCE [LARGE SCALE GENOMIC DNA]</scope>
    <source>
        <strain evidence="7 8">DSM 100346</strain>
    </source>
</reference>
<dbReference type="PRINTS" id="PR00507">
    <property type="entry name" value="N12N6MTFRASE"/>
</dbReference>
<evidence type="ECO:0000256" key="4">
    <source>
        <dbReference type="ARBA" id="ARBA00022691"/>
    </source>
</evidence>
<evidence type="ECO:0000256" key="2">
    <source>
        <dbReference type="ARBA" id="ARBA00022603"/>
    </source>
</evidence>